<keyword evidence="7" id="KW-1185">Reference proteome</keyword>
<dbReference type="SUPFAM" id="SSF52467">
    <property type="entry name" value="DHS-like NAD/FAD-binding domain"/>
    <property type="match status" value="1"/>
</dbReference>
<dbReference type="PANTHER" id="PTHR18968:SF13">
    <property type="entry name" value="ACETOLACTATE SYNTHASE CATALYTIC SUBUNIT, MITOCHONDRIAL"/>
    <property type="match status" value="1"/>
</dbReference>
<protein>
    <submittedName>
        <fullName evidence="6">Thiamine pyrophosphate-binding protein</fullName>
    </submittedName>
</protein>
<dbReference type="InterPro" id="IPR029035">
    <property type="entry name" value="DHS-like_NAD/FAD-binding_dom"/>
</dbReference>
<gene>
    <name evidence="6" type="ORF">ACFSCY_25540</name>
</gene>
<name>A0ABW4FUR7_9PSEU</name>
<dbReference type="InterPro" id="IPR012001">
    <property type="entry name" value="Thiamin_PyroP_enz_TPP-bd_dom"/>
</dbReference>
<evidence type="ECO:0000256" key="3">
    <source>
        <dbReference type="SAM" id="MobiDB-lite"/>
    </source>
</evidence>
<dbReference type="CDD" id="cd07035">
    <property type="entry name" value="TPP_PYR_POX_like"/>
    <property type="match status" value="1"/>
</dbReference>
<evidence type="ECO:0000256" key="1">
    <source>
        <dbReference type="ARBA" id="ARBA00007812"/>
    </source>
</evidence>
<dbReference type="Pfam" id="PF02775">
    <property type="entry name" value="TPP_enzyme_C"/>
    <property type="match status" value="1"/>
</dbReference>
<dbReference type="InterPro" id="IPR011766">
    <property type="entry name" value="TPP_enzyme_TPP-bd"/>
</dbReference>
<evidence type="ECO:0000313" key="7">
    <source>
        <dbReference type="Proteomes" id="UP001597145"/>
    </source>
</evidence>
<feature type="region of interest" description="Disordered" evidence="3">
    <location>
        <begin position="303"/>
        <end position="325"/>
    </location>
</feature>
<dbReference type="Gene3D" id="3.40.50.970">
    <property type="match status" value="2"/>
</dbReference>
<comment type="similarity">
    <text evidence="1">Belongs to the TPP enzyme family.</text>
</comment>
<dbReference type="Proteomes" id="UP001597145">
    <property type="component" value="Unassembled WGS sequence"/>
</dbReference>
<sequence>MQLGNRTDVELPVGVAEAPAAYGSDLVVDLLRALGTRYVPLNPGSSFRGLHDSLVNHGGNRDPQLLLCVHEEIAVALAHGYAKGSGQVGVAAVHDLVGLMHASMAVYDAFCDRAPVLVLGGSGPADPAARRPIDWAHSATTQAELVRDFVTWDAEPATPEAFVTDVLRAHNRARSSPQGPAYVSLDAGAQEAPLARPVPLPDLTLHAPAPPPAADADSVERAVLILTEARSPVIVAGSMGWDPAATAVLVELAELLGAAYLDDRNVVSFPTTHPLNAGGDRTWLAEADVLLAVGLPDIGGTLRRGGRGRSTDSDTPAPRIVDVSTGHLGDRSWSNAIGPPIPRAAQLVADPLTGARQLLSALRGRVDAASAAARGTRVHERVRARRDAEAERFHAERDSTPIAPSRMVAELWAAVREVPHLLCLRNTRSWPEGVWELPGAGSYLGHSGGGGVGYGPGAFVGGALAARDRGLLGVGIIGDGDLLMAAGALWTAVHYRIPGLLVINDNGSFYNDEPHQAAVARDRGREPANAWIGMRMADPAIDLDALAASYGCWTSGTVTDPGELGPSIAKALAAAQDGAMAVVHVRTRPA</sequence>
<feature type="domain" description="Thiamine pyrophosphate enzyme TPP-binding" evidence="4">
    <location>
        <begin position="435"/>
        <end position="584"/>
    </location>
</feature>
<proteinExistence type="inferred from homology"/>
<dbReference type="Pfam" id="PF02776">
    <property type="entry name" value="TPP_enzyme_N"/>
    <property type="match status" value="1"/>
</dbReference>
<dbReference type="RefSeq" id="WP_343978581.1">
    <property type="nucleotide sequence ID" value="NZ_BAAAJG010000010.1"/>
</dbReference>
<comment type="caution">
    <text evidence="6">The sequence shown here is derived from an EMBL/GenBank/DDBJ whole genome shotgun (WGS) entry which is preliminary data.</text>
</comment>
<dbReference type="SUPFAM" id="SSF52518">
    <property type="entry name" value="Thiamin diphosphate-binding fold (THDP-binding)"/>
    <property type="match status" value="2"/>
</dbReference>
<dbReference type="InterPro" id="IPR029061">
    <property type="entry name" value="THDP-binding"/>
</dbReference>
<evidence type="ECO:0000256" key="2">
    <source>
        <dbReference type="ARBA" id="ARBA00023052"/>
    </source>
</evidence>
<reference evidence="7" key="1">
    <citation type="journal article" date="2019" name="Int. J. Syst. Evol. Microbiol.">
        <title>The Global Catalogue of Microorganisms (GCM) 10K type strain sequencing project: providing services to taxonomists for standard genome sequencing and annotation.</title>
        <authorList>
            <consortium name="The Broad Institute Genomics Platform"/>
            <consortium name="The Broad Institute Genome Sequencing Center for Infectious Disease"/>
            <person name="Wu L."/>
            <person name="Ma J."/>
        </authorList>
    </citation>
    <scope>NUCLEOTIDE SEQUENCE [LARGE SCALE GENOMIC DNA]</scope>
    <source>
        <strain evidence="7">JCM 12165</strain>
    </source>
</reference>
<evidence type="ECO:0000313" key="6">
    <source>
        <dbReference type="EMBL" id="MFD1532792.1"/>
    </source>
</evidence>
<dbReference type="InterPro" id="IPR045229">
    <property type="entry name" value="TPP_enz"/>
</dbReference>
<dbReference type="EMBL" id="JBHUCP010000019">
    <property type="protein sequence ID" value="MFD1532792.1"/>
    <property type="molecule type" value="Genomic_DNA"/>
</dbReference>
<evidence type="ECO:0000259" key="5">
    <source>
        <dbReference type="Pfam" id="PF02776"/>
    </source>
</evidence>
<dbReference type="Gene3D" id="3.40.50.1220">
    <property type="entry name" value="TPP-binding domain"/>
    <property type="match status" value="1"/>
</dbReference>
<organism evidence="6 7">
    <name type="scientific">Pseudonocardia aurantiaca</name>
    <dbReference type="NCBI Taxonomy" id="75290"/>
    <lineage>
        <taxon>Bacteria</taxon>
        <taxon>Bacillati</taxon>
        <taxon>Actinomycetota</taxon>
        <taxon>Actinomycetes</taxon>
        <taxon>Pseudonocardiales</taxon>
        <taxon>Pseudonocardiaceae</taxon>
        <taxon>Pseudonocardia</taxon>
    </lineage>
</organism>
<accession>A0ABW4FUR7</accession>
<evidence type="ECO:0000259" key="4">
    <source>
        <dbReference type="Pfam" id="PF02775"/>
    </source>
</evidence>
<keyword evidence="2" id="KW-0786">Thiamine pyrophosphate</keyword>
<feature type="domain" description="Thiamine pyrophosphate enzyme N-terminal TPP-binding" evidence="5">
    <location>
        <begin position="23"/>
        <end position="129"/>
    </location>
</feature>
<dbReference type="PANTHER" id="PTHR18968">
    <property type="entry name" value="THIAMINE PYROPHOSPHATE ENZYMES"/>
    <property type="match status" value="1"/>
</dbReference>